<keyword evidence="10" id="KW-0539">Nucleus</keyword>
<dbReference type="GO" id="GO:0005634">
    <property type="term" value="C:nucleus"/>
    <property type="evidence" value="ECO:0007669"/>
    <property type="project" value="UniProtKB-SubCell"/>
</dbReference>
<comment type="caution">
    <text evidence="13">The sequence shown here is derived from an EMBL/GenBank/DDBJ whole genome shotgun (WGS) entry which is preliminary data.</text>
</comment>
<feature type="non-terminal residue" evidence="13">
    <location>
        <position position="127"/>
    </location>
</feature>
<evidence type="ECO:0000256" key="8">
    <source>
        <dbReference type="ARBA" id="ARBA00023125"/>
    </source>
</evidence>
<dbReference type="EMBL" id="CAXKWB010007420">
    <property type="protein sequence ID" value="CAL4087067.1"/>
    <property type="molecule type" value="Genomic_DNA"/>
</dbReference>
<evidence type="ECO:0000313" key="13">
    <source>
        <dbReference type="EMBL" id="CAL4087067.1"/>
    </source>
</evidence>
<evidence type="ECO:0000256" key="11">
    <source>
        <dbReference type="PROSITE-ProRule" id="PRU00042"/>
    </source>
</evidence>
<keyword evidence="7" id="KW-0805">Transcription regulation</keyword>
<dbReference type="SUPFAM" id="SSF57667">
    <property type="entry name" value="beta-beta-alpha zinc fingers"/>
    <property type="match status" value="2"/>
</dbReference>
<keyword evidence="6" id="KW-0862">Zinc</keyword>
<evidence type="ECO:0000256" key="1">
    <source>
        <dbReference type="ARBA" id="ARBA00004123"/>
    </source>
</evidence>
<feature type="domain" description="C2H2-type" evidence="12">
    <location>
        <begin position="28"/>
        <end position="55"/>
    </location>
</feature>
<keyword evidence="5 11" id="KW-0863">Zinc-finger</keyword>
<comment type="similarity">
    <text evidence="2">Belongs to the hunchback C2H2-type zinc-finger protein family.</text>
</comment>
<dbReference type="GO" id="GO:0006357">
    <property type="term" value="P:regulation of transcription by RNA polymerase II"/>
    <property type="evidence" value="ECO:0007669"/>
    <property type="project" value="TreeGrafter"/>
</dbReference>
<gene>
    <name evidence="13" type="ORF">MNOR_LOCUS13145</name>
</gene>
<dbReference type="Proteomes" id="UP001497623">
    <property type="component" value="Unassembled WGS sequence"/>
</dbReference>
<dbReference type="InterPro" id="IPR013087">
    <property type="entry name" value="Znf_C2H2_type"/>
</dbReference>
<reference evidence="13 14" key="1">
    <citation type="submission" date="2024-05" db="EMBL/GenBank/DDBJ databases">
        <authorList>
            <person name="Wallberg A."/>
        </authorList>
    </citation>
    <scope>NUCLEOTIDE SEQUENCE [LARGE SCALE GENOMIC DNA]</scope>
</reference>
<evidence type="ECO:0000256" key="10">
    <source>
        <dbReference type="ARBA" id="ARBA00023242"/>
    </source>
</evidence>
<dbReference type="PROSITE" id="PS00028">
    <property type="entry name" value="ZINC_FINGER_C2H2_1"/>
    <property type="match status" value="1"/>
</dbReference>
<dbReference type="GO" id="GO:0000978">
    <property type="term" value="F:RNA polymerase II cis-regulatory region sequence-specific DNA binding"/>
    <property type="evidence" value="ECO:0007669"/>
    <property type="project" value="TreeGrafter"/>
</dbReference>
<evidence type="ECO:0000256" key="9">
    <source>
        <dbReference type="ARBA" id="ARBA00023163"/>
    </source>
</evidence>
<dbReference type="PROSITE" id="PS50157">
    <property type="entry name" value="ZINC_FINGER_C2H2_2"/>
    <property type="match status" value="3"/>
</dbReference>
<dbReference type="SMART" id="SM00355">
    <property type="entry name" value="ZnF_C2H2"/>
    <property type="match status" value="3"/>
</dbReference>
<evidence type="ECO:0000259" key="12">
    <source>
        <dbReference type="PROSITE" id="PS50157"/>
    </source>
</evidence>
<keyword evidence="4" id="KW-0677">Repeat</keyword>
<name>A0AAV2QHP7_MEGNR</name>
<proteinExistence type="inferred from homology"/>
<sequence>NHSAEKLAAAAEKLANAQARPKKLKKRFPCTECNHKSKTLNGLTMHMITHTGEKPFACELCDYKSKDTWKLKRHMQIHSGDNPFSCELCDYKCKANWQLKKHMKTHDPKKKIVKIEDEDEYYNNGSG</sequence>
<accession>A0AAV2QHP7</accession>
<dbReference type="InterPro" id="IPR036236">
    <property type="entry name" value="Znf_C2H2_sf"/>
</dbReference>
<dbReference type="FunFam" id="3.30.160.60:FF:000614">
    <property type="entry name" value="Zinc finger protein 142"/>
    <property type="match status" value="1"/>
</dbReference>
<keyword evidence="9" id="KW-0804">Transcription</keyword>
<evidence type="ECO:0000256" key="5">
    <source>
        <dbReference type="ARBA" id="ARBA00022771"/>
    </source>
</evidence>
<dbReference type="Gene3D" id="3.30.160.60">
    <property type="entry name" value="Classic Zinc Finger"/>
    <property type="match status" value="3"/>
</dbReference>
<evidence type="ECO:0000256" key="4">
    <source>
        <dbReference type="ARBA" id="ARBA00022737"/>
    </source>
</evidence>
<comment type="subcellular location">
    <subcellularLocation>
        <location evidence="1">Nucleus</location>
    </subcellularLocation>
</comment>
<feature type="domain" description="C2H2-type" evidence="12">
    <location>
        <begin position="56"/>
        <end position="83"/>
    </location>
</feature>
<dbReference type="GO" id="GO:0003700">
    <property type="term" value="F:DNA-binding transcription factor activity"/>
    <property type="evidence" value="ECO:0007669"/>
    <property type="project" value="TreeGrafter"/>
</dbReference>
<feature type="domain" description="C2H2-type" evidence="12">
    <location>
        <begin position="84"/>
        <end position="111"/>
    </location>
</feature>
<dbReference type="PANTHER" id="PTHR45993:SF10">
    <property type="entry name" value="ZINC FINGER PROTEIN 208 ISOFORM X1-RELATED"/>
    <property type="match status" value="1"/>
</dbReference>
<keyword evidence="8" id="KW-0238">DNA-binding</keyword>
<feature type="non-terminal residue" evidence="13">
    <location>
        <position position="1"/>
    </location>
</feature>
<evidence type="ECO:0000256" key="6">
    <source>
        <dbReference type="ARBA" id="ARBA00022833"/>
    </source>
</evidence>
<dbReference type="AlphaFoldDB" id="A0AAV2QHP7"/>
<dbReference type="InterPro" id="IPR051497">
    <property type="entry name" value="Dev/Hematopoietic_TF"/>
</dbReference>
<evidence type="ECO:0000256" key="2">
    <source>
        <dbReference type="ARBA" id="ARBA00007746"/>
    </source>
</evidence>
<dbReference type="PANTHER" id="PTHR45993">
    <property type="entry name" value="B-CELL LYMPHOMA/LEUKEMIA 11"/>
    <property type="match status" value="1"/>
</dbReference>
<dbReference type="FunFam" id="3.30.160.60:FF:000049">
    <property type="entry name" value="transcriptional repressor CTCF isoform X1"/>
    <property type="match status" value="1"/>
</dbReference>
<protein>
    <recommendedName>
        <fullName evidence="12">C2H2-type domain-containing protein</fullName>
    </recommendedName>
</protein>
<keyword evidence="14" id="KW-1185">Reference proteome</keyword>
<keyword evidence="3" id="KW-0479">Metal-binding</keyword>
<dbReference type="Pfam" id="PF00096">
    <property type="entry name" value="zf-C2H2"/>
    <property type="match status" value="3"/>
</dbReference>
<dbReference type="GO" id="GO:0008270">
    <property type="term" value="F:zinc ion binding"/>
    <property type="evidence" value="ECO:0007669"/>
    <property type="project" value="UniProtKB-KW"/>
</dbReference>
<evidence type="ECO:0000313" key="14">
    <source>
        <dbReference type="Proteomes" id="UP001497623"/>
    </source>
</evidence>
<organism evidence="13 14">
    <name type="scientific">Meganyctiphanes norvegica</name>
    <name type="common">Northern krill</name>
    <name type="synonym">Thysanopoda norvegica</name>
    <dbReference type="NCBI Taxonomy" id="48144"/>
    <lineage>
        <taxon>Eukaryota</taxon>
        <taxon>Metazoa</taxon>
        <taxon>Ecdysozoa</taxon>
        <taxon>Arthropoda</taxon>
        <taxon>Crustacea</taxon>
        <taxon>Multicrustacea</taxon>
        <taxon>Malacostraca</taxon>
        <taxon>Eumalacostraca</taxon>
        <taxon>Eucarida</taxon>
        <taxon>Euphausiacea</taxon>
        <taxon>Euphausiidae</taxon>
        <taxon>Meganyctiphanes</taxon>
    </lineage>
</organism>
<evidence type="ECO:0000256" key="3">
    <source>
        <dbReference type="ARBA" id="ARBA00022723"/>
    </source>
</evidence>
<evidence type="ECO:0000256" key="7">
    <source>
        <dbReference type="ARBA" id="ARBA00023015"/>
    </source>
</evidence>